<proteinExistence type="predicted"/>
<reference evidence="2" key="2">
    <citation type="submission" date="2021-02" db="EMBL/GenBank/DDBJ databases">
        <authorList>
            <person name="Kimball J.A."/>
            <person name="Haas M.W."/>
            <person name="Macchietto M."/>
            <person name="Kono T."/>
            <person name="Duquette J."/>
            <person name="Shao M."/>
        </authorList>
    </citation>
    <scope>NUCLEOTIDE SEQUENCE</scope>
    <source>
        <tissue evidence="2">Fresh leaf tissue</tissue>
    </source>
</reference>
<sequence>MLLCSYQFGIRAARFQRYDAMTTFVPTAEDMQVLAELQQVVANLRAYLGLAPVTSTLPSFPHVAMGFPTGPSPPSPDAEVEAQRERKDREALSPILIKEVVDQQGEVALVEPFTDDAVLTANRRAMEQVVLATPLPPSPVAEVEAQGGEGKGDDATGQTLAVGVKDYANR</sequence>
<protein>
    <submittedName>
        <fullName evidence="2">Uncharacterized protein</fullName>
    </submittedName>
</protein>
<organism evidence="2 3">
    <name type="scientific">Zizania palustris</name>
    <name type="common">Northern wild rice</name>
    <dbReference type="NCBI Taxonomy" id="103762"/>
    <lineage>
        <taxon>Eukaryota</taxon>
        <taxon>Viridiplantae</taxon>
        <taxon>Streptophyta</taxon>
        <taxon>Embryophyta</taxon>
        <taxon>Tracheophyta</taxon>
        <taxon>Spermatophyta</taxon>
        <taxon>Magnoliopsida</taxon>
        <taxon>Liliopsida</taxon>
        <taxon>Poales</taxon>
        <taxon>Poaceae</taxon>
        <taxon>BOP clade</taxon>
        <taxon>Oryzoideae</taxon>
        <taxon>Oryzeae</taxon>
        <taxon>Zizaniinae</taxon>
        <taxon>Zizania</taxon>
    </lineage>
</organism>
<keyword evidence="3" id="KW-1185">Reference proteome</keyword>
<evidence type="ECO:0000256" key="1">
    <source>
        <dbReference type="SAM" id="MobiDB-lite"/>
    </source>
</evidence>
<dbReference type="AlphaFoldDB" id="A0A8J5TGK2"/>
<feature type="region of interest" description="Disordered" evidence="1">
    <location>
        <begin position="137"/>
        <end position="170"/>
    </location>
</feature>
<name>A0A8J5TGK2_ZIZPA</name>
<evidence type="ECO:0000313" key="3">
    <source>
        <dbReference type="Proteomes" id="UP000729402"/>
    </source>
</evidence>
<reference evidence="2" key="1">
    <citation type="journal article" date="2021" name="bioRxiv">
        <title>Whole Genome Assembly and Annotation of Northern Wild Rice, Zizania palustris L., Supports a Whole Genome Duplication in the Zizania Genus.</title>
        <authorList>
            <person name="Haas M."/>
            <person name="Kono T."/>
            <person name="Macchietto M."/>
            <person name="Millas R."/>
            <person name="McGilp L."/>
            <person name="Shao M."/>
            <person name="Duquette J."/>
            <person name="Hirsch C.N."/>
            <person name="Kimball J."/>
        </authorList>
    </citation>
    <scope>NUCLEOTIDE SEQUENCE</scope>
    <source>
        <tissue evidence="2">Fresh leaf tissue</tissue>
    </source>
</reference>
<gene>
    <name evidence="2" type="ORF">GUJ93_ZPchr0015g6807</name>
</gene>
<dbReference type="EMBL" id="JAAALK010000085">
    <property type="protein sequence ID" value="KAG8083590.1"/>
    <property type="molecule type" value="Genomic_DNA"/>
</dbReference>
<feature type="region of interest" description="Disordered" evidence="1">
    <location>
        <begin position="67"/>
        <end position="89"/>
    </location>
</feature>
<dbReference type="Proteomes" id="UP000729402">
    <property type="component" value="Unassembled WGS sequence"/>
</dbReference>
<comment type="caution">
    <text evidence="2">The sequence shown here is derived from an EMBL/GenBank/DDBJ whole genome shotgun (WGS) entry which is preliminary data.</text>
</comment>
<evidence type="ECO:0000313" key="2">
    <source>
        <dbReference type="EMBL" id="KAG8083590.1"/>
    </source>
</evidence>
<accession>A0A8J5TGK2</accession>